<dbReference type="SMART" id="SM00359">
    <property type="entry name" value="PUA"/>
    <property type="match status" value="1"/>
</dbReference>
<dbReference type="InterPro" id="IPR005715">
    <property type="entry name" value="Glu_5kinase/COase_Synthase"/>
</dbReference>
<evidence type="ECO:0000256" key="2">
    <source>
        <dbReference type="ARBA" id="ARBA00022605"/>
    </source>
</evidence>
<dbReference type="InterPro" id="IPR019797">
    <property type="entry name" value="Glutamate_5-kinase_CS"/>
</dbReference>
<keyword evidence="5 8" id="KW-0547">Nucleotide-binding</keyword>
<proteinExistence type="inferred from homology"/>
<comment type="function">
    <text evidence="8">Catalyzes the transfer of a phosphate group to glutamate to form L-glutamate 5-phosphate.</text>
</comment>
<name>A0ABU5ZGF6_9BACL</name>
<feature type="binding site" evidence="8">
    <location>
        <begin position="209"/>
        <end position="215"/>
    </location>
    <ligand>
        <name>ATP</name>
        <dbReference type="ChEBI" id="CHEBI:30616"/>
    </ligand>
</feature>
<dbReference type="Proteomes" id="UP001310386">
    <property type="component" value="Unassembled WGS sequence"/>
</dbReference>
<evidence type="ECO:0000313" key="11">
    <source>
        <dbReference type="Proteomes" id="UP001310386"/>
    </source>
</evidence>
<dbReference type="EC" id="2.7.2.11" evidence="8"/>
<dbReference type="CDD" id="cd04242">
    <property type="entry name" value="AAK_G5K_ProB"/>
    <property type="match status" value="1"/>
</dbReference>
<dbReference type="PANTHER" id="PTHR43654">
    <property type="entry name" value="GLUTAMATE 5-KINASE"/>
    <property type="match status" value="1"/>
</dbReference>
<dbReference type="NCBIfam" id="TIGR01027">
    <property type="entry name" value="proB"/>
    <property type="match status" value="1"/>
</dbReference>
<dbReference type="PROSITE" id="PS50890">
    <property type="entry name" value="PUA"/>
    <property type="match status" value="1"/>
</dbReference>
<comment type="catalytic activity">
    <reaction evidence="8">
        <text>L-glutamate + ATP = L-glutamyl 5-phosphate + ADP</text>
        <dbReference type="Rhea" id="RHEA:14877"/>
        <dbReference type="ChEBI" id="CHEBI:29985"/>
        <dbReference type="ChEBI" id="CHEBI:30616"/>
        <dbReference type="ChEBI" id="CHEBI:58274"/>
        <dbReference type="ChEBI" id="CHEBI:456216"/>
        <dbReference type="EC" id="2.7.2.11"/>
    </reaction>
</comment>
<keyword evidence="4 8" id="KW-0808">Transferase</keyword>
<dbReference type="InterPro" id="IPR041739">
    <property type="entry name" value="G5K_ProB"/>
</dbReference>
<protein>
    <recommendedName>
        <fullName evidence="8">Glutamate 5-kinase</fullName>
        <ecNumber evidence="8">2.7.2.11</ecNumber>
    </recommendedName>
    <alternativeName>
        <fullName evidence="8">Gamma-glutamyl kinase</fullName>
        <shortName evidence="8">GK</shortName>
    </alternativeName>
</protein>
<dbReference type="PROSITE" id="PS00902">
    <property type="entry name" value="GLUTAMATE_5_KINASE"/>
    <property type="match status" value="1"/>
</dbReference>
<evidence type="ECO:0000256" key="4">
    <source>
        <dbReference type="ARBA" id="ARBA00022679"/>
    </source>
</evidence>
<dbReference type="InterPro" id="IPR036974">
    <property type="entry name" value="PUA_sf"/>
</dbReference>
<feature type="binding site" evidence="8">
    <location>
        <position position="147"/>
    </location>
    <ligand>
        <name>substrate</name>
    </ligand>
</feature>
<dbReference type="SUPFAM" id="SSF53633">
    <property type="entry name" value="Carbamate kinase-like"/>
    <property type="match status" value="1"/>
</dbReference>
<evidence type="ECO:0000256" key="5">
    <source>
        <dbReference type="ARBA" id="ARBA00022741"/>
    </source>
</evidence>
<evidence type="ECO:0000313" key="10">
    <source>
        <dbReference type="EMBL" id="MEB3101317.1"/>
    </source>
</evidence>
<dbReference type="CDD" id="cd21157">
    <property type="entry name" value="PUA_G5K"/>
    <property type="match status" value="1"/>
</dbReference>
<feature type="binding site" evidence="8">
    <location>
        <position position="135"/>
    </location>
    <ligand>
        <name>substrate</name>
    </ligand>
</feature>
<organism evidence="10 11">
    <name type="scientific">Ferviditalea candida</name>
    <dbReference type="NCBI Taxonomy" id="3108399"/>
    <lineage>
        <taxon>Bacteria</taxon>
        <taxon>Bacillati</taxon>
        <taxon>Bacillota</taxon>
        <taxon>Bacilli</taxon>
        <taxon>Bacillales</taxon>
        <taxon>Paenibacillaceae</taxon>
        <taxon>Ferviditalea</taxon>
    </lineage>
</organism>
<evidence type="ECO:0000256" key="1">
    <source>
        <dbReference type="ARBA" id="ARBA00022490"/>
    </source>
</evidence>
<evidence type="ECO:0000256" key="8">
    <source>
        <dbReference type="HAMAP-Rule" id="MF_00456"/>
    </source>
</evidence>
<keyword evidence="1 8" id="KW-0963">Cytoplasm</keyword>
<dbReference type="InterPro" id="IPR001048">
    <property type="entry name" value="Asp/Glu/Uridylate_kinase"/>
</dbReference>
<keyword evidence="7 8" id="KW-0067">ATP-binding</keyword>
<feature type="binding site" evidence="8">
    <location>
        <position position="8"/>
    </location>
    <ligand>
        <name>ATP</name>
        <dbReference type="ChEBI" id="CHEBI:30616"/>
    </ligand>
</feature>
<dbReference type="Gene3D" id="2.30.130.10">
    <property type="entry name" value="PUA domain"/>
    <property type="match status" value="1"/>
</dbReference>
<gene>
    <name evidence="8 10" type="primary">proB</name>
    <name evidence="10" type="ORF">VF724_06525</name>
</gene>
<reference evidence="10" key="1">
    <citation type="submission" date="2023-12" db="EMBL/GenBank/DDBJ databases">
        <title>Fervidustalea candida gen. nov., sp. nov., a novel member of the family Paenibacillaceae isolated from a geothermal area.</title>
        <authorList>
            <person name="Li W.-J."/>
            <person name="Jiao J.-Y."/>
            <person name="Chen Y."/>
        </authorList>
    </citation>
    <scope>NUCLEOTIDE SEQUENCE</scope>
    <source>
        <strain evidence="10">SYSU GA230002</strain>
    </source>
</reference>
<dbReference type="EMBL" id="JAYJLD010000007">
    <property type="protein sequence ID" value="MEB3101317.1"/>
    <property type="molecule type" value="Genomic_DNA"/>
</dbReference>
<dbReference type="InterPro" id="IPR015947">
    <property type="entry name" value="PUA-like_sf"/>
</dbReference>
<comment type="similarity">
    <text evidence="8">Belongs to the glutamate 5-kinase family.</text>
</comment>
<dbReference type="InterPro" id="IPR002478">
    <property type="entry name" value="PUA"/>
</dbReference>
<keyword evidence="2 8" id="KW-0028">Amino-acid biosynthesis</keyword>
<feature type="domain" description="PUA" evidence="9">
    <location>
        <begin position="275"/>
        <end position="358"/>
    </location>
</feature>
<dbReference type="SUPFAM" id="SSF88697">
    <property type="entry name" value="PUA domain-like"/>
    <property type="match status" value="1"/>
</dbReference>
<comment type="pathway">
    <text evidence="8">Amino-acid biosynthesis; L-proline biosynthesis; L-glutamate 5-semialdehyde from L-glutamate: step 1/2.</text>
</comment>
<dbReference type="RefSeq" id="WP_371753533.1">
    <property type="nucleotide sequence ID" value="NZ_JAYJLD010000007.1"/>
</dbReference>
<comment type="caution">
    <text evidence="10">The sequence shown here is derived from an EMBL/GenBank/DDBJ whole genome shotgun (WGS) entry which is preliminary data.</text>
</comment>
<dbReference type="Gene3D" id="3.40.1160.10">
    <property type="entry name" value="Acetylglutamate kinase-like"/>
    <property type="match status" value="1"/>
</dbReference>
<evidence type="ECO:0000256" key="7">
    <source>
        <dbReference type="ARBA" id="ARBA00022840"/>
    </source>
</evidence>
<sequence length="367" mass="40216">MQQRIVIKIGSSSLTSQENGLSRDKIDYYVREISDLQNRGFQVLLVTSGAVAAGFRTIGYPSRPKILHEKQAAAAVGQALLMQAYHEAFARYGLRVAQILLTRSDFANRKRVHNALNTIEELLKHRVLPIINENDTISVDELKFGDNDALSALTANLVKAHKLLIITDTDGLYSEDPRKNADARRIERVEQINHEIMRIAGGSGSNVGTGGMRSKIEAARIAMRGGVPVFVGRIVEPGDLMSAVEGSGKGTYFDTTLQTLPMKKQWIGFLSDPEGIITVDQGAQDALVSGGKSLLPAGVREIAGEFHPGDIVEVRNPEGQTVGRGVVNYASWQIRAVAGLSSQEVKKRVDVNRLEVIHRDEWITLKD</sequence>
<dbReference type="InterPro" id="IPR036393">
    <property type="entry name" value="AceGlu_kinase-like_sf"/>
</dbReference>
<evidence type="ECO:0000256" key="3">
    <source>
        <dbReference type="ARBA" id="ARBA00022650"/>
    </source>
</evidence>
<dbReference type="HAMAP" id="MF_00456">
    <property type="entry name" value="ProB"/>
    <property type="match status" value="1"/>
</dbReference>
<accession>A0ABU5ZGF6</accession>
<dbReference type="Pfam" id="PF01472">
    <property type="entry name" value="PUA"/>
    <property type="match status" value="1"/>
</dbReference>
<dbReference type="PRINTS" id="PR00474">
    <property type="entry name" value="GLU5KINASE"/>
</dbReference>
<dbReference type="PANTHER" id="PTHR43654:SF1">
    <property type="entry name" value="ISOPENTENYL PHOSPHATE KINASE"/>
    <property type="match status" value="1"/>
</dbReference>
<evidence type="ECO:0000256" key="6">
    <source>
        <dbReference type="ARBA" id="ARBA00022777"/>
    </source>
</evidence>
<dbReference type="GO" id="GO:0004349">
    <property type="term" value="F:glutamate 5-kinase activity"/>
    <property type="evidence" value="ECO:0007669"/>
    <property type="project" value="UniProtKB-EC"/>
</dbReference>
<dbReference type="InterPro" id="IPR011529">
    <property type="entry name" value="Glu_5kinase"/>
</dbReference>
<dbReference type="Pfam" id="PF00696">
    <property type="entry name" value="AA_kinase"/>
    <property type="match status" value="1"/>
</dbReference>
<dbReference type="PIRSF" id="PIRSF000729">
    <property type="entry name" value="GK"/>
    <property type="match status" value="1"/>
</dbReference>
<keyword evidence="11" id="KW-1185">Reference proteome</keyword>
<feature type="binding site" evidence="8">
    <location>
        <position position="48"/>
    </location>
    <ligand>
        <name>substrate</name>
    </ligand>
</feature>
<keyword evidence="3 8" id="KW-0641">Proline biosynthesis</keyword>
<keyword evidence="6 8" id="KW-0418">Kinase</keyword>
<feature type="binding site" evidence="8">
    <location>
        <begin position="167"/>
        <end position="168"/>
    </location>
    <ligand>
        <name>ATP</name>
        <dbReference type="ChEBI" id="CHEBI:30616"/>
    </ligand>
</feature>
<dbReference type="InterPro" id="IPR001057">
    <property type="entry name" value="Glu/AcGlu_kinase"/>
</dbReference>
<evidence type="ECO:0000259" key="9">
    <source>
        <dbReference type="SMART" id="SM00359"/>
    </source>
</evidence>
<comment type="subcellular location">
    <subcellularLocation>
        <location evidence="8">Cytoplasm</location>
    </subcellularLocation>
</comment>